<organism evidence="2 3">
    <name type="scientific">Artemisia annua</name>
    <name type="common">Sweet wormwood</name>
    <dbReference type="NCBI Taxonomy" id="35608"/>
    <lineage>
        <taxon>Eukaryota</taxon>
        <taxon>Viridiplantae</taxon>
        <taxon>Streptophyta</taxon>
        <taxon>Embryophyta</taxon>
        <taxon>Tracheophyta</taxon>
        <taxon>Spermatophyta</taxon>
        <taxon>Magnoliopsida</taxon>
        <taxon>eudicotyledons</taxon>
        <taxon>Gunneridae</taxon>
        <taxon>Pentapetalae</taxon>
        <taxon>asterids</taxon>
        <taxon>campanulids</taxon>
        <taxon>Asterales</taxon>
        <taxon>Asteraceae</taxon>
        <taxon>Asteroideae</taxon>
        <taxon>Anthemideae</taxon>
        <taxon>Artemisiinae</taxon>
        <taxon>Artemisia</taxon>
    </lineage>
</organism>
<name>A0A2U1PZQ0_ARTAN</name>
<keyword evidence="1" id="KW-1133">Transmembrane helix</keyword>
<evidence type="ECO:0000256" key="1">
    <source>
        <dbReference type="SAM" id="Phobius"/>
    </source>
</evidence>
<gene>
    <name evidence="2" type="ORF">CTI12_AA092880</name>
</gene>
<comment type="caution">
    <text evidence="2">The sequence shown here is derived from an EMBL/GenBank/DDBJ whole genome shotgun (WGS) entry which is preliminary data.</text>
</comment>
<protein>
    <submittedName>
        <fullName evidence="2">Uncharacterized protein</fullName>
    </submittedName>
</protein>
<feature type="transmembrane region" description="Helical" evidence="1">
    <location>
        <begin position="68"/>
        <end position="85"/>
    </location>
</feature>
<keyword evidence="3" id="KW-1185">Reference proteome</keyword>
<evidence type="ECO:0000313" key="3">
    <source>
        <dbReference type="Proteomes" id="UP000245207"/>
    </source>
</evidence>
<reference evidence="2 3" key="1">
    <citation type="journal article" date="2018" name="Mol. Plant">
        <title>The genome of Artemisia annua provides insight into the evolution of Asteraceae family and artemisinin biosynthesis.</title>
        <authorList>
            <person name="Shen Q."/>
            <person name="Zhang L."/>
            <person name="Liao Z."/>
            <person name="Wang S."/>
            <person name="Yan T."/>
            <person name="Shi P."/>
            <person name="Liu M."/>
            <person name="Fu X."/>
            <person name="Pan Q."/>
            <person name="Wang Y."/>
            <person name="Lv Z."/>
            <person name="Lu X."/>
            <person name="Zhang F."/>
            <person name="Jiang W."/>
            <person name="Ma Y."/>
            <person name="Chen M."/>
            <person name="Hao X."/>
            <person name="Li L."/>
            <person name="Tang Y."/>
            <person name="Lv G."/>
            <person name="Zhou Y."/>
            <person name="Sun X."/>
            <person name="Brodelius P.E."/>
            <person name="Rose J.K.C."/>
            <person name="Tang K."/>
        </authorList>
    </citation>
    <scope>NUCLEOTIDE SEQUENCE [LARGE SCALE GENOMIC DNA]</scope>
    <source>
        <strain evidence="3">cv. Huhao1</strain>
        <tissue evidence="2">Leaf</tissue>
    </source>
</reference>
<dbReference type="AlphaFoldDB" id="A0A2U1PZQ0"/>
<sequence>MRFHLRAPIFRGHLVNMPHHVSIINDDKDRFRIVYVRVVNQVPLYHLYDSAVGVWVVRESDLAGMSCWGLWVSWLLMIILLYAFLSSTRCCQPEFGLHHRANLGP</sequence>
<proteinExistence type="predicted"/>
<keyword evidence="1" id="KW-0812">Transmembrane</keyword>
<evidence type="ECO:0000313" key="2">
    <source>
        <dbReference type="EMBL" id="PWA91251.1"/>
    </source>
</evidence>
<dbReference type="EMBL" id="PKPP01000561">
    <property type="protein sequence ID" value="PWA91251.1"/>
    <property type="molecule type" value="Genomic_DNA"/>
</dbReference>
<accession>A0A2U1PZQ0</accession>
<dbReference type="Proteomes" id="UP000245207">
    <property type="component" value="Unassembled WGS sequence"/>
</dbReference>
<keyword evidence="1" id="KW-0472">Membrane</keyword>